<evidence type="ECO:0000313" key="1">
    <source>
        <dbReference type="EMBL" id="SFZ87612.1"/>
    </source>
</evidence>
<organism evidence="1">
    <name type="scientific">Loigolactobacillus rennini</name>
    <dbReference type="NCBI Taxonomy" id="238013"/>
    <lineage>
        <taxon>Bacteria</taxon>
        <taxon>Bacillati</taxon>
        <taxon>Bacillota</taxon>
        <taxon>Bacilli</taxon>
        <taxon>Lactobacillales</taxon>
        <taxon>Lactobacillaceae</taxon>
        <taxon>Loigolactobacillus</taxon>
    </lineage>
</organism>
<gene>
    <name evidence="1" type="ORF">LREN565_0725</name>
</gene>
<dbReference type="EMBL" id="LT634362">
    <property type="protein sequence ID" value="SFZ87612.1"/>
    <property type="molecule type" value="Genomic_DNA"/>
</dbReference>
<reference evidence="1" key="1">
    <citation type="submission" date="2016-11" db="EMBL/GenBank/DDBJ databases">
        <authorList>
            <person name="Jaros S."/>
            <person name="Januszkiewicz K."/>
            <person name="Wedrychowicz H."/>
        </authorList>
    </citation>
    <scope>NUCLEOTIDE SEQUENCE</scope>
    <source>
        <strain evidence="1">ACA-DC 565</strain>
    </source>
</reference>
<protein>
    <submittedName>
        <fullName evidence="1">Uncharacterized protein</fullName>
    </submittedName>
</protein>
<accession>A0A1K2I5J5</accession>
<name>A0A1K2I5J5_9LACO</name>
<proteinExistence type="predicted"/>
<dbReference type="AlphaFoldDB" id="A0A1K2I5J5"/>
<sequence>MVIKVNRALLVIDYLTVNFNCEAFVNIKIYIENQLVHNRLFSVKMLLKRKRKPLHILNAAVICDCNG</sequence>